<evidence type="ECO:0000256" key="7">
    <source>
        <dbReference type="PIRSR" id="PIRSR038994-2"/>
    </source>
</evidence>
<dbReference type="Proteomes" id="UP000018680">
    <property type="component" value="Chromosome"/>
</dbReference>
<dbReference type="STRING" id="1307761.L21SP2_2631"/>
<dbReference type="InterPro" id="IPR011059">
    <property type="entry name" value="Metal-dep_hydrolase_composite"/>
</dbReference>
<dbReference type="GO" id="GO:0046872">
    <property type="term" value="F:metal ion binding"/>
    <property type="evidence" value="ECO:0007669"/>
    <property type="project" value="UniProtKB-KW"/>
</dbReference>
<dbReference type="CDD" id="cd00854">
    <property type="entry name" value="NagA"/>
    <property type="match status" value="1"/>
</dbReference>
<dbReference type="Gene3D" id="3.20.20.140">
    <property type="entry name" value="Metal-dependent hydrolases"/>
    <property type="match status" value="1"/>
</dbReference>
<evidence type="ECO:0000256" key="3">
    <source>
        <dbReference type="ARBA" id="ARBA00022801"/>
    </source>
</evidence>
<dbReference type="PANTHER" id="PTHR11113">
    <property type="entry name" value="N-ACETYLGLUCOSAMINE-6-PHOSPHATE DEACETYLASE"/>
    <property type="match status" value="1"/>
</dbReference>
<dbReference type="OrthoDB" id="9776488at2"/>
<dbReference type="GO" id="GO:0006046">
    <property type="term" value="P:N-acetylglucosamine catabolic process"/>
    <property type="evidence" value="ECO:0007669"/>
    <property type="project" value="TreeGrafter"/>
</dbReference>
<reference evidence="10 11" key="1">
    <citation type="journal article" date="2015" name="Stand. Genomic Sci.">
        <title>Complete genome sequence and description of Salinispira pacifica gen. nov., sp. nov., a novel spirochaete isolated form a hypersaline microbial mat.</title>
        <authorList>
            <person name="Ben Hania W."/>
            <person name="Joseph M."/>
            <person name="Schumann P."/>
            <person name="Bunk B."/>
            <person name="Fiebig A."/>
            <person name="Sproer C."/>
            <person name="Klenk H.P."/>
            <person name="Fardeau M.L."/>
            <person name="Spring S."/>
        </authorList>
    </citation>
    <scope>NUCLEOTIDE SEQUENCE [LARGE SCALE GENOMIC DNA]</scope>
    <source>
        <strain evidence="10 11">L21-RPul-D2</strain>
    </source>
</reference>
<dbReference type="eggNOG" id="COG1820">
    <property type="taxonomic scope" value="Bacteria"/>
</dbReference>
<keyword evidence="4 5" id="KW-0119">Carbohydrate metabolism</keyword>
<feature type="binding site" evidence="7">
    <location>
        <position position="146"/>
    </location>
    <ligand>
        <name>substrate</name>
    </ligand>
</feature>
<evidence type="ECO:0000256" key="5">
    <source>
        <dbReference type="PIRNR" id="PIRNR038994"/>
    </source>
</evidence>
<dbReference type="GO" id="GO:0008448">
    <property type="term" value="F:N-acetylglucosamine-6-phosphate deacetylase activity"/>
    <property type="evidence" value="ECO:0007669"/>
    <property type="project" value="UniProtKB-EC"/>
</dbReference>
<dbReference type="PANTHER" id="PTHR11113:SF14">
    <property type="entry name" value="N-ACETYLGLUCOSAMINE-6-PHOSPHATE DEACETYLASE"/>
    <property type="match status" value="1"/>
</dbReference>
<evidence type="ECO:0000313" key="11">
    <source>
        <dbReference type="Proteomes" id="UP000018680"/>
    </source>
</evidence>
<comment type="similarity">
    <text evidence="1 5">Belongs to the metallo-dependent hydrolases superfamily. NagA family.</text>
</comment>
<feature type="domain" description="Amidohydrolase-related" evidence="9">
    <location>
        <begin position="60"/>
        <end position="385"/>
    </location>
</feature>
<dbReference type="SUPFAM" id="SSF51338">
    <property type="entry name" value="Composite domain of metallo-dependent hydrolases"/>
    <property type="match status" value="1"/>
</dbReference>
<dbReference type="PATRIC" id="fig|1307761.3.peg.2621"/>
<dbReference type="InterPro" id="IPR003764">
    <property type="entry name" value="GlcNAc_6-P_deAcase"/>
</dbReference>
<feature type="binding site" evidence="7">
    <location>
        <position position="257"/>
    </location>
    <ligand>
        <name>substrate</name>
    </ligand>
</feature>
<dbReference type="NCBIfam" id="TIGR00221">
    <property type="entry name" value="nagA"/>
    <property type="match status" value="1"/>
</dbReference>
<comment type="cofactor">
    <cofactor evidence="8">
        <name>a divalent metal cation</name>
        <dbReference type="ChEBI" id="CHEBI:60240"/>
    </cofactor>
    <text evidence="8">Binds 1 divalent metal cation per subunit.</text>
</comment>
<name>V5WJN3_9SPIO</name>
<evidence type="ECO:0000259" key="9">
    <source>
        <dbReference type="Pfam" id="PF01979"/>
    </source>
</evidence>
<feature type="binding site" evidence="7">
    <location>
        <begin position="225"/>
        <end position="226"/>
    </location>
    <ligand>
        <name>substrate</name>
    </ligand>
</feature>
<organism evidence="10 11">
    <name type="scientific">Salinispira pacifica</name>
    <dbReference type="NCBI Taxonomy" id="1307761"/>
    <lineage>
        <taxon>Bacteria</taxon>
        <taxon>Pseudomonadati</taxon>
        <taxon>Spirochaetota</taxon>
        <taxon>Spirochaetia</taxon>
        <taxon>Spirochaetales</taxon>
        <taxon>Spirochaetaceae</taxon>
        <taxon>Salinispira</taxon>
    </lineage>
</organism>
<dbReference type="AlphaFoldDB" id="V5WJN3"/>
<evidence type="ECO:0000256" key="1">
    <source>
        <dbReference type="ARBA" id="ARBA00010716"/>
    </source>
</evidence>
<feature type="binding site" evidence="7">
    <location>
        <begin position="315"/>
        <end position="317"/>
    </location>
    <ligand>
        <name>substrate</name>
    </ligand>
</feature>
<dbReference type="InterPro" id="IPR006680">
    <property type="entry name" value="Amidohydro-rel"/>
</dbReference>
<evidence type="ECO:0000256" key="4">
    <source>
        <dbReference type="ARBA" id="ARBA00023277"/>
    </source>
</evidence>
<keyword evidence="2 8" id="KW-0479">Metal-binding</keyword>
<evidence type="ECO:0000256" key="2">
    <source>
        <dbReference type="ARBA" id="ARBA00022723"/>
    </source>
</evidence>
<dbReference type="SUPFAM" id="SSF51556">
    <property type="entry name" value="Metallo-dependent hydrolases"/>
    <property type="match status" value="1"/>
</dbReference>
<feature type="active site" description="Proton donor/acceptor" evidence="6">
    <location>
        <position position="280"/>
    </location>
</feature>
<feature type="binding site" evidence="8">
    <location>
        <position position="222"/>
    </location>
    <ligand>
        <name>Zn(2+)</name>
        <dbReference type="ChEBI" id="CHEBI:29105"/>
    </ligand>
</feature>
<dbReference type="EC" id="3.5.1.25" evidence="10"/>
<evidence type="ECO:0000256" key="8">
    <source>
        <dbReference type="PIRSR" id="PIRSR038994-3"/>
    </source>
</evidence>
<accession>V5WJN3</accession>
<dbReference type="PIRSF" id="PIRSF038994">
    <property type="entry name" value="NagA"/>
    <property type="match status" value="1"/>
</dbReference>
<dbReference type="HOGENOM" id="CLU_032482_2_1_12"/>
<keyword evidence="11" id="KW-1185">Reference proteome</keyword>
<feature type="binding site" evidence="8">
    <location>
        <position position="201"/>
    </location>
    <ligand>
        <name>Zn(2+)</name>
        <dbReference type="ChEBI" id="CHEBI:29105"/>
    </ligand>
</feature>
<dbReference type="RefSeq" id="WP_024268884.1">
    <property type="nucleotide sequence ID" value="NC_023035.1"/>
</dbReference>
<keyword evidence="3 5" id="KW-0378">Hydrolase</keyword>
<dbReference type="KEGG" id="slr:L21SP2_2631"/>
<dbReference type="Pfam" id="PF01979">
    <property type="entry name" value="Amidohydro_1"/>
    <property type="match status" value="1"/>
</dbReference>
<feature type="binding site" evidence="8">
    <location>
        <position position="135"/>
    </location>
    <ligand>
        <name>Zn(2+)</name>
        <dbReference type="ChEBI" id="CHEBI:29105"/>
    </ligand>
</feature>
<feature type="binding site" evidence="7">
    <location>
        <position position="233"/>
    </location>
    <ligand>
        <name>substrate</name>
    </ligand>
</feature>
<dbReference type="InterPro" id="IPR032466">
    <property type="entry name" value="Metal_Hydrolase"/>
</dbReference>
<dbReference type="Gene3D" id="2.30.40.10">
    <property type="entry name" value="Urease, subunit C, domain 1"/>
    <property type="match status" value="1"/>
</dbReference>
<evidence type="ECO:0000313" key="10">
    <source>
        <dbReference type="EMBL" id="AHC15983.1"/>
    </source>
</evidence>
<gene>
    <name evidence="10" type="ORF">L21SP2_2631</name>
</gene>
<protein>
    <submittedName>
        <fullName evidence="10">N-acetylglucosamine-6-phosphate deacetylase</fullName>
        <ecNumber evidence="10">3.5.1.25</ecNumber>
    </submittedName>
</protein>
<proteinExistence type="inferred from homology"/>
<evidence type="ECO:0000256" key="6">
    <source>
        <dbReference type="PIRSR" id="PIRSR038994-1"/>
    </source>
</evidence>
<sequence>MNRIVLYNATVFTGVTKVEKSAVLIEDGIIADVFSEKRFSQKSFPPGTELYDLEGAFLGPGLIDTHIHGLHGHGTDDLTIDAVVAMSDALVEYGVTSFCPTIYPQQDEDFIASIKASADAMGKETGAEILGLHLEGPFINPEKRGVQIPEYMKGVDLSLMEEYYRTARGQITNMTVAPELKNMRELALYCAKKGIVLQAGHSSASYDQMREGMEAGITHATHFFNAMRKMHHRDPGLVGAILIHPELTCELIADGEHVHPAIVQLLVKEKAADKICLVTDAIKPTNQKGGCLLANQEEVYLGEDKVFHRTKDDVIAGSALTLNRGVGNMVDWGISPTDALLMASYSPANILGFHKEIGSLLPGRKANLAVFDREFNAVATLVNGNFLKKEI</sequence>
<dbReference type="EMBL" id="CP006939">
    <property type="protein sequence ID" value="AHC15983.1"/>
    <property type="molecule type" value="Genomic_DNA"/>
</dbReference>